<name>A0ABR0F1T5_ZASCE</name>
<protein>
    <recommendedName>
        <fullName evidence="3">Cobalamin-independent methionine synthase MetE C-terminal/archaeal domain-containing protein</fullName>
    </recommendedName>
</protein>
<gene>
    <name evidence="1" type="ORF">PRZ48_001562</name>
</gene>
<organism evidence="1 2">
    <name type="scientific">Zasmidium cellare</name>
    <name type="common">Wine cellar mold</name>
    <name type="synonym">Racodium cellare</name>
    <dbReference type="NCBI Taxonomy" id="395010"/>
    <lineage>
        <taxon>Eukaryota</taxon>
        <taxon>Fungi</taxon>
        <taxon>Dikarya</taxon>
        <taxon>Ascomycota</taxon>
        <taxon>Pezizomycotina</taxon>
        <taxon>Dothideomycetes</taxon>
        <taxon>Dothideomycetidae</taxon>
        <taxon>Mycosphaerellales</taxon>
        <taxon>Mycosphaerellaceae</taxon>
        <taxon>Zasmidium</taxon>
    </lineage>
</organism>
<dbReference type="SUPFAM" id="SSF51726">
    <property type="entry name" value="UROD/MetE-like"/>
    <property type="match status" value="1"/>
</dbReference>
<proteinExistence type="predicted"/>
<keyword evidence="2" id="KW-1185">Reference proteome</keyword>
<evidence type="ECO:0008006" key="3">
    <source>
        <dbReference type="Google" id="ProtNLM"/>
    </source>
</evidence>
<sequence>MATIKGVHLVGSIQAPDAESAMRTVCKGLPGRLKRIPDGETGSRNYFTLWQYYLFKVAPQMMVSFEDNKESSKKEFSDEEVDEGIEQLKKAGINTGYDEAAIESYAVFKKLREQGVIPQGVRFQVGLPTVASVVSVFVEAAFHENVYPIYEEALLRALRNIQDQIPHKDLAIQLDLAVDTAFWEGAYLTPWFKDKFNVQDYVTDYLLRMIEHIDQDVELGIHNCYGDMNHRHWFEPTSLRAVVDRGLRLFDKSSHKINWFHFPVPVSTMASLEMFLAPLSDLLPQLKEHDTDLVLGVVQYDDEEGTRRRIEAASKIVSEFQISTECGWGRTPEEEIDNIMRISCEFSQPVS</sequence>
<comment type="caution">
    <text evidence="1">The sequence shown here is derived from an EMBL/GenBank/DDBJ whole genome shotgun (WGS) entry which is preliminary data.</text>
</comment>
<evidence type="ECO:0000313" key="2">
    <source>
        <dbReference type="Proteomes" id="UP001305779"/>
    </source>
</evidence>
<dbReference type="Gene3D" id="3.20.20.210">
    <property type="match status" value="1"/>
</dbReference>
<accession>A0ABR0F1T5</accession>
<dbReference type="Proteomes" id="UP001305779">
    <property type="component" value="Unassembled WGS sequence"/>
</dbReference>
<reference evidence="1 2" key="1">
    <citation type="journal article" date="2023" name="G3 (Bethesda)">
        <title>A chromosome-level genome assembly of Zasmidium syzygii isolated from banana leaves.</title>
        <authorList>
            <person name="van Westerhoven A.C."/>
            <person name="Mehrabi R."/>
            <person name="Talebi R."/>
            <person name="Steentjes M.B.F."/>
            <person name="Corcolon B."/>
            <person name="Chong P.A."/>
            <person name="Kema G.H.J."/>
            <person name="Seidl M.F."/>
        </authorList>
    </citation>
    <scope>NUCLEOTIDE SEQUENCE [LARGE SCALE GENOMIC DNA]</scope>
    <source>
        <strain evidence="1 2">P124</strain>
    </source>
</reference>
<evidence type="ECO:0000313" key="1">
    <source>
        <dbReference type="EMBL" id="KAK4507827.1"/>
    </source>
</evidence>
<dbReference type="InterPro" id="IPR038071">
    <property type="entry name" value="UROD/MetE-like_sf"/>
</dbReference>
<dbReference type="EMBL" id="JAXOVC010000001">
    <property type="protein sequence ID" value="KAK4507827.1"/>
    <property type="molecule type" value="Genomic_DNA"/>
</dbReference>